<feature type="compositionally biased region" description="Polar residues" evidence="1">
    <location>
        <begin position="20"/>
        <end position="47"/>
    </location>
</feature>
<protein>
    <submittedName>
        <fullName evidence="2">Uncharacterized protein</fullName>
    </submittedName>
</protein>
<evidence type="ECO:0000313" key="2">
    <source>
        <dbReference type="EMBL" id="GAG03074.1"/>
    </source>
</evidence>
<accession>X0UB99</accession>
<feature type="region of interest" description="Disordered" evidence="1">
    <location>
        <begin position="1"/>
        <end position="53"/>
    </location>
</feature>
<evidence type="ECO:0000256" key="1">
    <source>
        <dbReference type="SAM" id="MobiDB-lite"/>
    </source>
</evidence>
<comment type="caution">
    <text evidence="2">The sequence shown here is derived from an EMBL/GenBank/DDBJ whole genome shotgun (WGS) entry which is preliminary data.</text>
</comment>
<feature type="non-terminal residue" evidence="2">
    <location>
        <position position="96"/>
    </location>
</feature>
<name>X0UB99_9ZZZZ</name>
<gene>
    <name evidence="2" type="ORF">S01H1_41992</name>
</gene>
<dbReference type="EMBL" id="BARS01026656">
    <property type="protein sequence ID" value="GAG03074.1"/>
    <property type="molecule type" value="Genomic_DNA"/>
</dbReference>
<reference evidence="2" key="1">
    <citation type="journal article" date="2014" name="Front. Microbiol.">
        <title>High frequency of phylogenetically diverse reductive dehalogenase-homologous genes in deep subseafloor sedimentary metagenomes.</title>
        <authorList>
            <person name="Kawai M."/>
            <person name="Futagami T."/>
            <person name="Toyoda A."/>
            <person name="Takaki Y."/>
            <person name="Nishi S."/>
            <person name="Hori S."/>
            <person name="Arai W."/>
            <person name="Tsubouchi T."/>
            <person name="Morono Y."/>
            <person name="Uchiyama I."/>
            <person name="Ito T."/>
            <person name="Fujiyama A."/>
            <person name="Inagaki F."/>
            <person name="Takami H."/>
        </authorList>
    </citation>
    <scope>NUCLEOTIDE SEQUENCE</scope>
    <source>
        <strain evidence="2">Expedition CK06-06</strain>
    </source>
</reference>
<sequence length="96" mass="11049">MTRGKRNVISAEKVKKTQESIDNTETKVLQPSLNTPSANKPSENKPSQRSKERIALRDQRRVYFTGCEKGYHYRIVNDKENRINAFMDAGYEVTEG</sequence>
<dbReference type="AlphaFoldDB" id="X0UB99"/>
<organism evidence="2">
    <name type="scientific">marine sediment metagenome</name>
    <dbReference type="NCBI Taxonomy" id="412755"/>
    <lineage>
        <taxon>unclassified sequences</taxon>
        <taxon>metagenomes</taxon>
        <taxon>ecological metagenomes</taxon>
    </lineage>
</organism>
<proteinExistence type="predicted"/>